<feature type="transmembrane region" description="Helical" evidence="10">
    <location>
        <begin position="87"/>
        <end position="106"/>
    </location>
</feature>
<dbReference type="InterPro" id="IPR009779">
    <property type="entry name" value="SSR3"/>
</dbReference>
<dbReference type="EMBL" id="QCYY01003499">
    <property type="protein sequence ID" value="ROT63068.1"/>
    <property type="molecule type" value="Genomic_DNA"/>
</dbReference>
<accession>A0A3R7LSA2</accession>
<evidence type="ECO:0000256" key="6">
    <source>
        <dbReference type="ARBA" id="ARBA00022824"/>
    </source>
</evidence>
<evidence type="ECO:0000256" key="9">
    <source>
        <dbReference type="ARBA" id="ARBA00030917"/>
    </source>
</evidence>
<organism evidence="11 12">
    <name type="scientific">Penaeus vannamei</name>
    <name type="common">Whiteleg shrimp</name>
    <name type="synonym">Litopenaeus vannamei</name>
    <dbReference type="NCBI Taxonomy" id="6689"/>
    <lineage>
        <taxon>Eukaryota</taxon>
        <taxon>Metazoa</taxon>
        <taxon>Ecdysozoa</taxon>
        <taxon>Arthropoda</taxon>
        <taxon>Crustacea</taxon>
        <taxon>Multicrustacea</taxon>
        <taxon>Malacostraca</taxon>
        <taxon>Eumalacostraca</taxon>
        <taxon>Eucarida</taxon>
        <taxon>Decapoda</taxon>
        <taxon>Dendrobranchiata</taxon>
        <taxon>Penaeoidea</taxon>
        <taxon>Penaeidae</taxon>
        <taxon>Penaeus</taxon>
    </lineage>
</organism>
<proteinExistence type="inferred from homology"/>
<dbReference type="Proteomes" id="UP000283509">
    <property type="component" value="Unassembled WGS sequence"/>
</dbReference>
<evidence type="ECO:0000256" key="7">
    <source>
        <dbReference type="ARBA" id="ARBA00022989"/>
    </source>
</evidence>
<dbReference type="Pfam" id="PF07074">
    <property type="entry name" value="TRAP-gamma"/>
    <property type="match status" value="1"/>
</dbReference>
<comment type="subcellular location">
    <subcellularLocation>
        <location evidence="2">Endoplasmic reticulum membrane</location>
        <topology evidence="2">Multi-pass membrane protein</topology>
    </subcellularLocation>
</comment>
<dbReference type="STRING" id="6689.A0A3R7LSA2"/>
<name>A0A3R7LSA2_PENVA</name>
<evidence type="ECO:0000256" key="3">
    <source>
        <dbReference type="ARBA" id="ARBA00007990"/>
    </source>
</evidence>
<reference evidence="11 12" key="1">
    <citation type="submission" date="2018-04" db="EMBL/GenBank/DDBJ databases">
        <authorList>
            <person name="Zhang X."/>
            <person name="Yuan J."/>
            <person name="Li F."/>
            <person name="Xiang J."/>
        </authorList>
    </citation>
    <scope>NUCLEOTIDE SEQUENCE [LARGE SCALE GENOMIC DNA]</scope>
    <source>
        <tissue evidence="11">Muscle</tissue>
    </source>
</reference>
<dbReference type="GO" id="GO:0006614">
    <property type="term" value="P:SRP-dependent cotranslational protein targeting to membrane"/>
    <property type="evidence" value="ECO:0007669"/>
    <property type="project" value="InterPro"/>
</dbReference>
<evidence type="ECO:0000256" key="8">
    <source>
        <dbReference type="ARBA" id="ARBA00023136"/>
    </source>
</evidence>
<keyword evidence="8 10" id="KW-0472">Membrane</keyword>
<comment type="caution">
    <text evidence="11">The sequence shown here is derived from an EMBL/GenBank/DDBJ whole genome shotgun (WGS) entry which is preliminary data.</text>
</comment>
<evidence type="ECO:0000256" key="5">
    <source>
        <dbReference type="ARBA" id="ARBA00022692"/>
    </source>
</evidence>
<comment type="function">
    <text evidence="1">TRAP proteins are part of a complex whose function is to bind calcium to the ER membrane and thereby regulate the retention of ER resident proteins.</text>
</comment>
<reference evidence="11 12" key="2">
    <citation type="submission" date="2019-01" db="EMBL/GenBank/DDBJ databases">
        <title>The decoding of complex shrimp genome reveals the adaptation for benthos swimmer, frequently molting mechanism and breeding impact on genome.</title>
        <authorList>
            <person name="Sun Y."/>
            <person name="Gao Y."/>
            <person name="Yu Y."/>
        </authorList>
    </citation>
    <scope>NUCLEOTIDE SEQUENCE [LARGE SCALE GENOMIC DNA]</scope>
    <source>
        <tissue evidence="11">Muscle</tissue>
    </source>
</reference>
<evidence type="ECO:0000313" key="11">
    <source>
        <dbReference type="EMBL" id="ROT63068.1"/>
    </source>
</evidence>
<comment type="similarity">
    <text evidence="3">Belongs to the TRAP-gamma family.</text>
</comment>
<keyword evidence="6" id="KW-0256">Endoplasmic reticulum</keyword>
<protein>
    <recommendedName>
        <fullName evidence="4">Translocon-associated protein subunit gamma</fullName>
    </recommendedName>
    <alternativeName>
        <fullName evidence="9">Signal sequence receptor subunit gamma</fullName>
    </alternativeName>
</protein>
<feature type="transmembrane region" description="Helical" evidence="10">
    <location>
        <begin position="62"/>
        <end position="81"/>
    </location>
</feature>
<dbReference type="OrthoDB" id="10059529at2759"/>
<dbReference type="AlphaFoldDB" id="A0A3R7LSA2"/>
<gene>
    <name evidence="11" type="ORF">C7M84_019060</name>
</gene>
<keyword evidence="5 10" id="KW-0812">Transmembrane</keyword>
<evidence type="ECO:0000313" key="12">
    <source>
        <dbReference type="Proteomes" id="UP000283509"/>
    </source>
</evidence>
<evidence type="ECO:0000256" key="4">
    <source>
        <dbReference type="ARBA" id="ARBA00022231"/>
    </source>
</evidence>
<keyword evidence="12" id="KW-1185">Reference proteome</keyword>
<sequence>MAYKNTKFILKHKVAQKIEESVTRQVMSSLDADKKMSKKEKDERVLWKKNEVAESQSTTFSLFYNNALFLMLVVVGSFMVFRSFAPAYNYIFSTLGAAGIIALFSTGKQ</sequence>
<dbReference type="PANTHER" id="PTHR13399:SF2">
    <property type="entry name" value="TRANSLOCON-ASSOCIATED PROTEIN SUBUNIT GAMMA"/>
    <property type="match status" value="1"/>
</dbReference>
<keyword evidence="7 10" id="KW-1133">Transmembrane helix</keyword>
<evidence type="ECO:0000256" key="2">
    <source>
        <dbReference type="ARBA" id="ARBA00004477"/>
    </source>
</evidence>
<evidence type="ECO:0000256" key="10">
    <source>
        <dbReference type="SAM" id="Phobius"/>
    </source>
</evidence>
<dbReference type="PANTHER" id="PTHR13399">
    <property type="entry name" value="TRANSLOCON-ASSOCIATED PROTEIN TRAP , GAMMA SUBUNIT"/>
    <property type="match status" value="1"/>
</dbReference>
<dbReference type="GO" id="GO:0005789">
    <property type="term" value="C:endoplasmic reticulum membrane"/>
    <property type="evidence" value="ECO:0007669"/>
    <property type="project" value="UniProtKB-SubCell"/>
</dbReference>
<evidence type="ECO:0000256" key="1">
    <source>
        <dbReference type="ARBA" id="ARBA00002838"/>
    </source>
</evidence>